<evidence type="ECO:0000313" key="1">
    <source>
        <dbReference type="EMBL" id="MDT0261054.1"/>
    </source>
</evidence>
<evidence type="ECO:0000313" key="2">
    <source>
        <dbReference type="Proteomes" id="UP001183176"/>
    </source>
</evidence>
<organism evidence="1 2">
    <name type="scientific">Jatrophihabitans lederbergiae</name>
    <dbReference type="NCBI Taxonomy" id="3075547"/>
    <lineage>
        <taxon>Bacteria</taxon>
        <taxon>Bacillati</taxon>
        <taxon>Actinomycetota</taxon>
        <taxon>Actinomycetes</taxon>
        <taxon>Jatrophihabitantales</taxon>
        <taxon>Jatrophihabitantaceae</taxon>
        <taxon>Jatrophihabitans</taxon>
    </lineage>
</organism>
<name>A0ABU2J8T5_9ACTN</name>
<dbReference type="Proteomes" id="UP001183176">
    <property type="component" value="Unassembled WGS sequence"/>
</dbReference>
<protein>
    <submittedName>
        <fullName evidence="1">Uncharacterized protein</fullName>
    </submittedName>
</protein>
<keyword evidence="2" id="KW-1185">Reference proteome</keyword>
<accession>A0ABU2J8T5</accession>
<comment type="caution">
    <text evidence="1">The sequence shown here is derived from an EMBL/GenBank/DDBJ whole genome shotgun (WGS) entry which is preliminary data.</text>
</comment>
<gene>
    <name evidence="1" type="ORF">RM423_06560</name>
</gene>
<proteinExistence type="predicted"/>
<dbReference type="EMBL" id="JAVREH010000006">
    <property type="protein sequence ID" value="MDT0261054.1"/>
    <property type="molecule type" value="Genomic_DNA"/>
</dbReference>
<dbReference type="RefSeq" id="WP_311422210.1">
    <property type="nucleotide sequence ID" value="NZ_JAVREH010000006.1"/>
</dbReference>
<reference evidence="2" key="1">
    <citation type="submission" date="2023-07" db="EMBL/GenBank/DDBJ databases">
        <title>30 novel species of actinomycetes from the DSMZ collection.</title>
        <authorList>
            <person name="Nouioui I."/>
        </authorList>
    </citation>
    <scope>NUCLEOTIDE SEQUENCE [LARGE SCALE GENOMIC DNA]</scope>
    <source>
        <strain evidence="2">DSM 44399</strain>
    </source>
</reference>
<sequence>MVDSTTDLILKIGAAGADVVTFHRDGVSQVRPHSFAGQTLIL</sequence>